<dbReference type="EMBL" id="JACEFF010000895">
    <property type="protein sequence ID" value="KAH9628769.1"/>
    <property type="molecule type" value="Genomic_DNA"/>
</dbReference>
<comment type="caution">
    <text evidence="3">The sequence shown here is derived from an EMBL/GenBank/DDBJ whole genome shotgun (WGS) entry which is preliminary data.</text>
</comment>
<reference evidence="3" key="1">
    <citation type="journal article" date="2021" name="G3 (Bethesda)">
        <title>Genome and transcriptome analysis of the beet armyworm Spodoptera exigua reveals targets for pest control. .</title>
        <authorList>
            <person name="Simon S."/>
            <person name="Breeschoten T."/>
            <person name="Jansen H.J."/>
            <person name="Dirks R.P."/>
            <person name="Schranz M.E."/>
            <person name="Ros V.I.D."/>
        </authorList>
    </citation>
    <scope>NUCLEOTIDE SEQUENCE</scope>
    <source>
        <strain evidence="3">TB_SE_WUR_2020</strain>
    </source>
</reference>
<feature type="transmembrane region" description="Helical" evidence="1">
    <location>
        <begin position="238"/>
        <end position="257"/>
    </location>
</feature>
<dbReference type="InterPro" id="IPR019336">
    <property type="entry name" value="GPR180/TMEM145_TM"/>
</dbReference>
<dbReference type="GO" id="GO:0019236">
    <property type="term" value="P:response to pheromone"/>
    <property type="evidence" value="ECO:0007669"/>
    <property type="project" value="InterPro"/>
</dbReference>
<dbReference type="GO" id="GO:0007186">
    <property type="term" value="P:G protein-coupled receptor signaling pathway"/>
    <property type="evidence" value="ECO:0007669"/>
    <property type="project" value="InterPro"/>
</dbReference>
<protein>
    <recommendedName>
        <fullName evidence="2">GPR180/TMEM145 transmembrane domain-containing protein</fullName>
    </recommendedName>
</protein>
<feature type="transmembrane region" description="Helical" evidence="1">
    <location>
        <begin position="188"/>
        <end position="209"/>
    </location>
</feature>
<sequence length="486" mass="55063">MMIIPTINFFQGLDIRYKFLMTNGPDGDFWHEHFSADEFYVLPVLLAYTFAYVVVMIAVVMCSVELKSRHLLHSTYKLFLMSVVSQHSGVMLQSLAYIRYAANGFGTDNAKIVGQFLCGLSEMSFLLLLVLMAKGYTITRGRLKVGFTVRLTVFMCCYIVTYIVLFIYQAKAFDPGEVLYLYESPAGYGLIVLRILAWCMFAYSTFFTVRKYPEKNIFYCPFFICGTLWFYAGPLFILTANTYIGLFFYLLTLPVFANKNFPYHVRTTQIGVMEVKRTEELIGNMYNQYMATAPPLTLEDQPPKLKNIPKRIDSISPKHRLISQDSTDTNSSGDIKPIIQKDEPTKEIFTVENQISKMEPAVLPVPKPVPVLPERNLEDINRGDLPNVMRSRRNMLEPIKREDNVPSWSLAKGPCIVGMLKKTKNVEEDSPELNILTNGRKVPPVRNGLQSSSGEISTIMEGRVQSYPSAVSKATIDLFSVGSHKG</sequence>
<keyword evidence="1" id="KW-1133">Transmembrane helix</keyword>
<keyword evidence="1" id="KW-0812">Transmembrane</keyword>
<feature type="transmembrane region" description="Helical" evidence="1">
    <location>
        <begin position="39"/>
        <end position="66"/>
    </location>
</feature>
<evidence type="ECO:0000313" key="4">
    <source>
        <dbReference type="Proteomes" id="UP000814243"/>
    </source>
</evidence>
<evidence type="ECO:0000259" key="2">
    <source>
        <dbReference type="Pfam" id="PF10192"/>
    </source>
</evidence>
<proteinExistence type="predicted"/>
<dbReference type="Proteomes" id="UP000814243">
    <property type="component" value="Unassembled WGS sequence"/>
</dbReference>
<organism evidence="3 4">
    <name type="scientific">Spodoptera exigua</name>
    <name type="common">Beet armyworm</name>
    <name type="synonym">Noctua fulgens</name>
    <dbReference type="NCBI Taxonomy" id="7107"/>
    <lineage>
        <taxon>Eukaryota</taxon>
        <taxon>Metazoa</taxon>
        <taxon>Ecdysozoa</taxon>
        <taxon>Arthropoda</taxon>
        <taxon>Hexapoda</taxon>
        <taxon>Insecta</taxon>
        <taxon>Pterygota</taxon>
        <taxon>Neoptera</taxon>
        <taxon>Endopterygota</taxon>
        <taxon>Lepidoptera</taxon>
        <taxon>Glossata</taxon>
        <taxon>Ditrysia</taxon>
        <taxon>Noctuoidea</taxon>
        <taxon>Noctuidae</taxon>
        <taxon>Amphipyrinae</taxon>
        <taxon>Spodoptera</taxon>
    </lineage>
</organism>
<feature type="transmembrane region" description="Helical" evidence="1">
    <location>
        <begin position="145"/>
        <end position="168"/>
    </location>
</feature>
<accession>A0A922M1S4</accession>
<feature type="domain" description="GPR180/TMEM145 transmembrane" evidence="2">
    <location>
        <begin position="52"/>
        <end position="241"/>
    </location>
</feature>
<feature type="transmembrane region" description="Helical" evidence="1">
    <location>
        <begin position="78"/>
        <end position="100"/>
    </location>
</feature>
<dbReference type="Pfam" id="PF10192">
    <property type="entry name" value="GPR180-TMEM145_TM"/>
    <property type="match status" value="1"/>
</dbReference>
<gene>
    <name evidence="3" type="ORF">HF086_005394</name>
</gene>
<feature type="transmembrane region" description="Helical" evidence="1">
    <location>
        <begin position="112"/>
        <end position="133"/>
    </location>
</feature>
<dbReference type="PANTHER" id="PTHR23252:SF24">
    <property type="entry name" value="TRANSMEMBRANE PROTEIN 145"/>
    <property type="match status" value="1"/>
</dbReference>
<evidence type="ECO:0000313" key="3">
    <source>
        <dbReference type="EMBL" id="KAH9628769.1"/>
    </source>
</evidence>
<dbReference type="InterPro" id="IPR047831">
    <property type="entry name" value="GPR180/TMEM145"/>
</dbReference>
<dbReference type="AlphaFoldDB" id="A0A922M1S4"/>
<dbReference type="PANTHER" id="PTHR23252">
    <property type="entry name" value="INTIMAL THICKNESS RECEPTOR-RELATED"/>
    <property type="match status" value="1"/>
</dbReference>
<keyword evidence="1" id="KW-0472">Membrane</keyword>
<name>A0A922M1S4_SPOEX</name>
<evidence type="ECO:0000256" key="1">
    <source>
        <dbReference type="SAM" id="Phobius"/>
    </source>
</evidence>